<organism evidence="2 3">
    <name type="scientific">Nodularia spumigena UHCC 0060</name>
    <dbReference type="NCBI Taxonomy" id="3110300"/>
    <lineage>
        <taxon>Bacteria</taxon>
        <taxon>Bacillati</taxon>
        <taxon>Cyanobacteriota</taxon>
        <taxon>Cyanophyceae</taxon>
        <taxon>Nostocales</taxon>
        <taxon>Nodulariaceae</taxon>
        <taxon>Nodularia</taxon>
    </lineage>
</organism>
<name>A0ABU5UX31_NODSP</name>
<gene>
    <name evidence="2" type="ORF">VB695_20740</name>
</gene>
<evidence type="ECO:0000313" key="3">
    <source>
        <dbReference type="Proteomes" id="UP001303285"/>
    </source>
</evidence>
<sequence length="45" mass="4763">MLLSPILGVRLMSQGFETKSADAPKNSSGQRKSTQVADIGSIQQS</sequence>
<proteinExistence type="predicted"/>
<comment type="caution">
    <text evidence="2">The sequence shown here is derived from an EMBL/GenBank/DDBJ whole genome shotgun (WGS) entry which is preliminary data.</text>
</comment>
<reference evidence="2 3" key="1">
    <citation type="submission" date="2023-12" db="EMBL/GenBank/DDBJ databases">
        <title>Baltic Sea Cyanobacteria.</title>
        <authorList>
            <person name="Delbaje E."/>
            <person name="Fewer D.P."/>
            <person name="Shishido T.K."/>
        </authorList>
    </citation>
    <scope>NUCLEOTIDE SEQUENCE [LARGE SCALE GENOMIC DNA]</scope>
    <source>
        <strain evidence="2 3">UHCC 0060</strain>
    </source>
</reference>
<dbReference type="EMBL" id="JAYGHK010000104">
    <property type="protein sequence ID" value="MEA5610467.1"/>
    <property type="molecule type" value="Genomic_DNA"/>
</dbReference>
<evidence type="ECO:0000256" key="1">
    <source>
        <dbReference type="SAM" id="MobiDB-lite"/>
    </source>
</evidence>
<dbReference type="RefSeq" id="WP_158442630.1">
    <property type="nucleotide sequence ID" value="NZ_JAYGHK010000104.1"/>
</dbReference>
<accession>A0ABU5UX31</accession>
<dbReference type="GeneID" id="78019986"/>
<dbReference type="Proteomes" id="UP001303285">
    <property type="component" value="Unassembled WGS sequence"/>
</dbReference>
<protein>
    <submittedName>
        <fullName evidence="2">Uncharacterized protein</fullName>
    </submittedName>
</protein>
<feature type="region of interest" description="Disordered" evidence="1">
    <location>
        <begin position="18"/>
        <end position="45"/>
    </location>
</feature>
<evidence type="ECO:0000313" key="2">
    <source>
        <dbReference type="EMBL" id="MEA5610467.1"/>
    </source>
</evidence>
<feature type="compositionally biased region" description="Polar residues" evidence="1">
    <location>
        <begin position="25"/>
        <end position="45"/>
    </location>
</feature>
<keyword evidence="3" id="KW-1185">Reference proteome</keyword>